<dbReference type="EMBL" id="MN035604">
    <property type="protein sequence ID" value="QDH90538.1"/>
    <property type="molecule type" value="Genomic_RNA"/>
</dbReference>
<proteinExistence type="predicted"/>
<sequence>MGIRFNGGLIVKILAWAFSVLDEIIQRKR</sequence>
<protein>
    <submittedName>
        <fullName evidence="1">Uncharacterized protein</fullName>
    </submittedName>
</protein>
<reference evidence="1" key="1">
    <citation type="submission" date="2019-05" db="EMBL/GenBank/DDBJ databases">
        <title>Metatranscriptomic reconstruction reveals RNA viruses with the potential to shape carbon cycling in soil.</title>
        <authorList>
            <person name="Starr E.P."/>
            <person name="Nuccio E."/>
            <person name="Pett-Ridge J."/>
            <person name="Banfield J.F."/>
            <person name="Firestone M.K."/>
        </authorList>
    </citation>
    <scope>NUCLEOTIDE SEQUENCE</scope>
    <source>
        <strain evidence="1">H3_Bulk_Litter_17_scaffold_9245_e_296</strain>
    </source>
</reference>
<gene>
    <name evidence="1" type="ORF">H3BulkL179245e296_000002</name>
</gene>
<accession>A0A514DAA3</accession>
<evidence type="ECO:0000313" key="1">
    <source>
        <dbReference type="EMBL" id="QDH90538.1"/>
    </source>
</evidence>
<organism evidence="1">
    <name type="scientific">Leviviridae sp</name>
    <dbReference type="NCBI Taxonomy" id="2027243"/>
    <lineage>
        <taxon>Viruses</taxon>
        <taxon>Riboviria</taxon>
        <taxon>Orthornavirae</taxon>
        <taxon>Lenarviricota</taxon>
        <taxon>Leviviricetes</taxon>
        <taxon>Norzivirales</taxon>
        <taxon>Fiersviridae</taxon>
    </lineage>
</organism>
<name>A0A514DAA3_9VIRU</name>